<feature type="domain" description="HTH CENPB-type" evidence="3">
    <location>
        <begin position="14"/>
        <end position="91"/>
    </location>
</feature>
<feature type="region of interest" description="Disordered" evidence="2">
    <location>
        <begin position="1"/>
        <end position="22"/>
    </location>
</feature>
<dbReference type="InterPro" id="IPR050863">
    <property type="entry name" value="CenT-Element_Derived"/>
</dbReference>
<evidence type="ECO:0000256" key="1">
    <source>
        <dbReference type="ARBA" id="ARBA00023125"/>
    </source>
</evidence>
<comment type="caution">
    <text evidence="4">The sequence shown here is derived from an EMBL/GenBank/DDBJ whole genome shotgun (WGS) entry which is preliminary data.</text>
</comment>
<dbReference type="Pfam" id="PF03221">
    <property type="entry name" value="HTH_Tnp_Tc5"/>
    <property type="match status" value="2"/>
</dbReference>
<dbReference type="SUPFAM" id="SSF46689">
    <property type="entry name" value="Homeodomain-like"/>
    <property type="match status" value="2"/>
</dbReference>
<feature type="compositionally biased region" description="Basic and acidic residues" evidence="2">
    <location>
        <begin position="309"/>
        <end position="321"/>
    </location>
</feature>
<evidence type="ECO:0000313" key="4">
    <source>
        <dbReference type="EMBL" id="KAL3663895.1"/>
    </source>
</evidence>
<feature type="region of interest" description="Disordered" evidence="2">
    <location>
        <begin position="272"/>
        <end position="360"/>
    </location>
</feature>
<dbReference type="Gene3D" id="1.10.10.60">
    <property type="entry name" value="Homeodomain-like"/>
    <property type="match status" value="2"/>
</dbReference>
<dbReference type="InterPro" id="IPR006600">
    <property type="entry name" value="HTH_CenpB_DNA-bd_dom"/>
</dbReference>
<evidence type="ECO:0000313" key="5">
    <source>
        <dbReference type="Proteomes" id="UP001632037"/>
    </source>
</evidence>
<accession>A0ABD3FEG4</accession>
<dbReference type="SMART" id="SM00674">
    <property type="entry name" value="CENPB"/>
    <property type="match status" value="2"/>
</dbReference>
<keyword evidence="1" id="KW-0238">DNA-binding</keyword>
<evidence type="ECO:0000256" key="2">
    <source>
        <dbReference type="SAM" id="MobiDB-lite"/>
    </source>
</evidence>
<reference evidence="4 5" key="1">
    <citation type="submission" date="2024-09" db="EMBL/GenBank/DDBJ databases">
        <title>Genome sequencing and assembly of Phytophthora oleae, isolate VK10A, causative agent of rot of olive drupes.</title>
        <authorList>
            <person name="Conti Taguali S."/>
            <person name="Riolo M."/>
            <person name="La Spada F."/>
            <person name="Cacciola S.O."/>
            <person name="Dionisio G."/>
        </authorList>
    </citation>
    <scope>NUCLEOTIDE SEQUENCE [LARGE SCALE GENOMIC DNA]</scope>
    <source>
        <strain evidence="4 5">VK10A</strain>
    </source>
</reference>
<gene>
    <name evidence="4" type="ORF">V7S43_011305</name>
</gene>
<dbReference type="PROSITE" id="PS51253">
    <property type="entry name" value="HTH_CENPB"/>
    <property type="match status" value="2"/>
</dbReference>
<feature type="domain" description="HTH CENPB-type" evidence="3">
    <location>
        <begin position="201"/>
        <end position="275"/>
    </location>
</feature>
<proteinExistence type="predicted"/>
<name>A0ABD3FEG4_9STRA</name>
<sequence>MDMAHKAPADNPARRRGPKPLLSVEQETQLVQWVQSQQRAGHRVSRDGVIAQAQEILHKCESPDHESNPTQKLGMGWCNRFMARHPDLSLRSGGAAVAQREISALSEPTTVKFTSSCSEGQEAANSKPPEVLEPSDTLQDEADTATHPIKTRKYNRKHMEAAVEMYLAGRSMGEVTERFPLLHQRTIRRRVLRVQRGEVDKRRGPRPLLEGEPEQELVAWILEMQSQGTKVTKTDILARANEQYRALAGAEADDNRLKEGWLRRFKERHPILSGKAPASSRLKEEDLSSEDESPRGEMLNAVDEEEVGEVEKRQKTERTGYEESSVSLKRQKTQENESVDSHPKPRHGSILPERRQSGKAANIEKLDAILQSNKRLEEMQRQQLEMLQQLCASKKMLSSITGGKRSTSD</sequence>
<dbReference type="Proteomes" id="UP001632037">
    <property type="component" value="Unassembled WGS sequence"/>
</dbReference>
<feature type="compositionally biased region" description="Basic and acidic residues" evidence="2">
    <location>
        <begin position="332"/>
        <end position="343"/>
    </location>
</feature>
<dbReference type="EMBL" id="JBIMZQ010000026">
    <property type="protein sequence ID" value="KAL3663895.1"/>
    <property type="molecule type" value="Genomic_DNA"/>
</dbReference>
<organism evidence="4 5">
    <name type="scientific">Phytophthora oleae</name>
    <dbReference type="NCBI Taxonomy" id="2107226"/>
    <lineage>
        <taxon>Eukaryota</taxon>
        <taxon>Sar</taxon>
        <taxon>Stramenopiles</taxon>
        <taxon>Oomycota</taxon>
        <taxon>Peronosporomycetes</taxon>
        <taxon>Peronosporales</taxon>
        <taxon>Peronosporaceae</taxon>
        <taxon>Phytophthora</taxon>
    </lineage>
</organism>
<dbReference type="AlphaFoldDB" id="A0ABD3FEG4"/>
<dbReference type="InterPro" id="IPR009057">
    <property type="entry name" value="Homeodomain-like_sf"/>
</dbReference>
<protein>
    <recommendedName>
        <fullName evidence="3">HTH CENPB-type domain-containing protein</fullName>
    </recommendedName>
</protein>
<keyword evidence="5" id="KW-1185">Reference proteome</keyword>
<feature type="region of interest" description="Disordered" evidence="2">
    <location>
        <begin position="111"/>
        <end position="148"/>
    </location>
</feature>
<dbReference type="PANTHER" id="PTHR19303">
    <property type="entry name" value="TRANSPOSON"/>
    <property type="match status" value="1"/>
</dbReference>
<evidence type="ECO:0000259" key="3">
    <source>
        <dbReference type="PROSITE" id="PS51253"/>
    </source>
</evidence>
<dbReference type="GO" id="GO:0003677">
    <property type="term" value="F:DNA binding"/>
    <property type="evidence" value="ECO:0007669"/>
    <property type="project" value="UniProtKB-KW"/>
</dbReference>